<feature type="transmembrane region" description="Helical" evidence="2">
    <location>
        <begin position="208"/>
        <end position="225"/>
    </location>
</feature>
<dbReference type="EMBL" id="JAQQEZ010000047">
    <property type="protein sequence ID" value="MFM0006837.1"/>
    <property type="molecule type" value="Genomic_DNA"/>
</dbReference>
<dbReference type="CDD" id="cd02440">
    <property type="entry name" value="AdoMet_MTases"/>
    <property type="match status" value="1"/>
</dbReference>
<sequence>MSLVERILHAASIPIHAIMPTAPLLALSLLSAAALGYEILLMRLFSIILWHHFAYMMISVALLGYGAAGAMVALAQRWLAPRFTAVFAGGAILFGVSAVASFALAQRVAFNPLEILWDPQQPLRLLLIYLLLFVPFFCAATSVCLTFTRFNDQIPRIYSFDIVGAGLGSLAIIVALFVLAPLDALRLLGGVGLAAAALACIECRWHRNWLPVLLVGAAAISLTILPRDWVALRPSEYKELSQTLRIKDAHVIAESSSPLGLITVVESPLIPFRHAPGLSLNATMEPPPQLGVFTDGDGLSALNRYDGQRESLSYLDYLTSALPYHMLERPRVLVLGSGAGADVLQALYHQASAIDAVELNPQVIDAVEGRFADFSGKPYSAPNVHVFTGEARSFIAGHGERYDLIQVALLDSFSATSAGLYALSESYLYTVQAFQDYLRHLNPGGMLAITRWVTLPPRDILKLFATGMLAMEGVGVAQPSRRLVLIRGWKTTTLLVKNGEFSGVEIVALRNFCRARSFDVGYYPGMHAAEANRYNVLETPYFFEAAQALLSPDRDKFWARYKFDVRPATDDKPYFFHFFKWRSLPELLALKEQGGLPLLEWGYPVLIATLLQATLAALILILFPLWMIRRRQRLAHSSPSSTTTLVDNAAASAALSGRRVAIYFLAIGFAFMFVEIAFIQKFILFLSHPLYAVAVVLCAFLSFAGLGSRYSQRLQGGGAHLPSPAPGSRWNRGRPSLLTRAVFAISLISLLYLAILPTLFRLLISLPDPARIAISALLVAPLAFAMGMPFPLGLGRVGASAEALVPWAWGINACASVVAAVLATVLAIHLGFTAVVVIALLLYVAAAAVCP</sequence>
<accession>A0ABW9B202</accession>
<feature type="transmembrane region" description="Helical" evidence="2">
    <location>
        <begin position="601"/>
        <end position="628"/>
    </location>
</feature>
<feature type="transmembrane region" description="Helical" evidence="2">
    <location>
        <begin position="21"/>
        <end position="41"/>
    </location>
</feature>
<feature type="transmembrane region" description="Helical" evidence="2">
    <location>
        <begin position="832"/>
        <end position="850"/>
    </location>
</feature>
<keyword evidence="2" id="KW-0812">Transmembrane</keyword>
<proteinExistence type="predicted"/>
<dbReference type="GO" id="GO:0008168">
    <property type="term" value="F:methyltransferase activity"/>
    <property type="evidence" value="ECO:0007669"/>
    <property type="project" value="UniProtKB-KW"/>
</dbReference>
<dbReference type="Gene3D" id="3.40.50.150">
    <property type="entry name" value="Vaccinia Virus protein VP39"/>
    <property type="match status" value="1"/>
</dbReference>
<feature type="transmembrane region" description="Helical" evidence="2">
    <location>
        <begin position="184"/>
        <end position="201"/>
    </location>
</feature>
<feature type="transmembrane region" description="Helical" evidence="2">
    <location>
        <begin position="157"/>
        <end position="178"/>
    </location>
</feature>
<feature type="transmembrane region" description="Helical" evidence="2">
    <location>
        <begin position="804"/>
        <end position="826"/>
    </location>
</feature>
<keyword evidence="4" id="KW-1185">Reference proteome</keyword>
<feature type="transmembrane region" description="Helical" evidence="2">
    <location>
        <begin position="86"/>
        <end position="105"/>
    </location>
</feature>
<feature type="transmembrane region" description="Helical" evidence="2">
    <location>
        <begin position="125"/>
        <end position="145"/>
    </location>
</feature>
<dbReference type="GO" id="GO:0032259">
    <property type="term" value="P:methylation"/>
    <property type="evidence" value="ECO:0007669"/>
    <property type="project" value="UniProtKB-KW"/>
</dbReference>
<feature type="transmembrane region" description="Helical" evidence="2">
    <location>
        <begin position="772"/>
        <end position="792"/>
    </location>
</feature>
<gene>
    <name evidence="3" type="ORF">PQR57_38425</name>
</gene>
<keyword evidence="1" id="KW-0620">Polyamine biosynthesis</keyword>
<organism evidence="3 4">
    <name type="scientific">Paraburkholderia dipogonis</name>
    <dbReference type="NCBI Taxonomy" id="1211383"/>
    <lineage>
        <taxon>Bacteria</taxon>
        <taxon>Pseudomonadati</taxon>
        <taxon>Pseudomonadota</taxon>
        <taxon>Betaproteobacteria</taxon>
        <taxon>Burkholderiales</taxon>
        <taxon>Burkholderiaceae</taxon>
        <taxon>Paraburkholderia</taxon>
    </lineage>
</organism>
<dbReference type="Proteomes" id="UP001629230">
    <property type="component" value="Unassembled WGS sequence"/>
</dbReference>
<feature type="transmembrane region" description="Helical" evidence="2">
    <location>
        <begin position="737"/>
        <end position="760"/>
    </location>
</feature>
<dbReference type="PANTHER" id="PTHR43317:SF1">
    <property type="entry name" value="THERMOSPERMINE SYNTHASE ACAULIS5"/>
    <property type="match status" value="1"/>
</dbReference>
<evidence type="ECO:0000256" key="2">
    <source>
        <dbReference type="SAM" id="Phobius"/>
    </source>
</evidence>
<feature type="transmembrane region" description="Helical" evidence="2">
    <location>
        <begin position="689"/>
        <end position="706"/>
    </location>
</feature>
<reference evidence="3 4" key="1">
    <citation type="journal article" date="2024" name="Chem. Sci.">
        <title>Discovery of megapolipeptins by genome mining of a Burkholderiales bacteria collection.</title>
        <authorList>
            <person name="Paulo B.S."/>
            <person name="Recchia M.J.J."/>
            <person name="Lee S."/>
            <person name="Fergusson C.H."/>
            <person name="Romanowski S.B."/>
            <person name="Hernandez A."/>
            <person name="Krull N."/>
            <person name="Liu D.Y."/>
            <person name="Cavanagh H."/>
            <person name="Bos A."/>
            <person name="Gray C.A."/>
            <person name="Murphy B.T."/>
            <person name="Linington R.G."/>
            <person name="Eustaquio A.S."/>
        </authorList>
    </citation>
    <scope>NUCLEOTIDE SEQUENCE [LARGE SCALE GENOMIC DNA]</scope>
    <source>
        <strain evidence="3 4">RL17-350-BIC-A</strain>
    </source>
</reference>
<dbReference type="Pfam" id="PF01564">
    <property type="entry name" value="Spermine_synth"/>
    <property type="match status" value="1"/>
</dbReference>
<dbReference type="PANTHER" id="PTHR43317">
    <property type="entry name" value="THERMOSPERMINE SYNTHASE ACAULIS5"/>
    <property type="match status" value="1"/>
</dbReference>
<dbReference type="SUPFAM" id="SSF53335">
    <property type="entry name" value="S-adenosyl-L-methionine-dependent methyltransferases"/>
    <property type="match status" value="1"/>
</dbReference>
<keyword evidence="3" id="KW-0489">Methyltransferase</keyword>
<keyword evidence="2" id="KW-1133">Transmembrane helix</keyword>
<dbReference type="InterPro" id="IPR029063">
    <property type="entry name" value="SAM-dependent_MTases_sf"/>
</dbReference>
<evidence type="ECO:0000313" key="4">
    <source>
        <dbReference type="Proteomes" id="UP001629230"/>
    </source>
</evidence>
<feature type="transmembrane region" description="Helical" evidence="2">
    <location>
        <begin position="660"/>
        <end position="683"/>
    </location>
</feature>
<protein>
    <submittedName>
        <fullName evidence="3">SAM-dependent methyltransferase</fullName>
    </submittedName>
</protein>
<evidence type="ECO:0000256" key="1">
    <source>
        <dbReference type="ARBA" id="ARBA00023115"/>
    </source>
</evidence>
<keyword evidence="3" id="KW-0808">Transferase</keyword>
<comment type="caution">
    <text evidence="3">The sequence shown here is derived from an EMBL/GenBank/DDBJ whole genome shotgun (WGS) entry which is preliminary data.</text>
</comment>
<name>A0ABW9B202_9BURK</name>
<keyword evidence="2" id="KW-0472">Membrane</keyword>
<evidence type="ECO:0000313" key="3">
    <source>
        <dbReference type="EMBL" id="MFM0006837.1"/>
    </source>
</evidence>
<feature type="transmembrane region" description="Helical" evidence="2">
    <location>
        <begin position="53"/>
        <end position="74"/>
    </location>
</feature>